<organism evidence="1 2">
    <name type="scientific">Ureibacillus acetophenoni</name>
    <dbReference type="NCBI Taxonomy" id="614649"/>
    <lineage>
        <taxon>Bacteria</taxon>
        <taxon>Bacillati</taxon>
        <taxon>Bacillota</taxon>
        <taxon>Bacilli</taxon>
        <taxon>Bacillales</taxon>
        <taxon>Caryophanaceae</taxon>
        <taxon>Ureibacillus</taxon>
    </lineage>
</organism>
<dbReference type="OrthoDB" id="2618795at2"/>
<gene>
    <name evidence="1" type="ORF">SAMN05877842_12040</name>
</gene>
<evidence type="ECO:0000313" key="1">
    <source>
        <dbReference type="EMBL" id="SOC44470.1"/>
    </source>
</evidence>
<protein>
    <submittedName>
        <fullName evidence="1">Uncharacterized protein</fullName>
    </submittedName>
</protein>
<sequence>MHEIPYIYSGAISDNDIKEINAGGEKAKIIDVEGNKRFWYAISPAKEVQVKFVRKDGTEEIVESMDAEMLKDWKK</sequence>
<evidence type="ECO:0000313" key="2">
    <source>
        <dbReference type="Proteomes" id="UP000219252"/>
    </source>
</evidence>
<reference evidence="2" key="1">
    <citation type="submission" date="2017-08" db="EMBL/GenBank/DDBJ databases">
        <authorList>
            <person name="Varghese N."/>
            <person name="Submissions S."/>
        </authorList>
    </citation>
    <scope>NUCLEOTIDE SEQUENCE [LARGE SCALE GENOMIC DNA]</scope>
    <source>
        <strain evidence="2">JC23</strain>
    </source>
</reference>
<proteinExistence type="predicted"/>
<dbReference type="RefSeq" id="WP_097151116.1">
    <property type="nucleotide sequence ID" value="NZ_OBQC01000020.1"/>
</dbReference>
<dbReference type="AlphaFoldDB" id="A0A285URI2"/>
<keyword evidence="2" id="KW-1185">Reference proteome</keyword>
<name>A0A285URI2_9BACL</name>
<accession>A0A285URI2</accession>
<dbReference type="EMBL" id="OBQC01000020">
    <property type="protein sequence ID" value="SOC44470.1"/>
    <property type="molecule type" value="Genomic_DNA"/>
</dbReference>
<dbReference type="Proteomes" id="UP000219252">
    <property type="component" value="Unassembled WGS sequence"/>
</dbReference>